<gene>
    <name evidence="2" type="ORF">FPI86_06305</name>
</gene>
<proteinExistence type="predicted"/>
<organism evidence="2">
    <name type="scientific">Klebsiella pneumoniae</name>
    <dbReference type="NCBI Taxonomy" id="573"/>
    <lineage>
        <taxon>Bacteria</taxon>
        <taxon>Pseudomonadati</taxon>
        <taxon>Pseudomonadota</taxon>
        <taxon>Gammaproteobacteria</taxon>
        <taxon>Enterobacterales</taxon>
        <taxon>Enterobacteriaceae</taxon>
        <taxon>Klebsiella/Raoultella group</taxon>
        <taxon>Klebsiella</taxon>
        <taxon>Klebsiella pneumoniae complex</taxon>
    </lineage>
</organism>
<keyword evidence="1" id="KW-0472">Membrane</keyword>
<keyword evidence="1" id="KW-1133">Transmembrane helix</keyword>
<sequence length="40" mass="4716">MKVTILIIGAIVLFFVSVYFLISYIKDVKNQKLPFGRRKR</sequence>
<dbReference type="RefSeq" id="WP_142762172.1">
    <property type="nucleotide sequence ID" value="NZ_CP089509.1"/>
</dbReference>
<accession>A0A6B2J1W4</accession>
<keyword evidence="1" id="KW-0812">Transmembrane</keyword>
<dbReference type="AlphaFoldDB" id="A0A6B2J1W4"/>
<evidence type="ECO:0000256" key="1">
    <source>
        <dbReference type="SAM" id="Phobius"/>
    </source>
</evidence>
<dbReference type="EMBL" id="VLSS01000011">
    <property type="protein sequence ID" value="NDR83988.1"/>
    <property type="molecule type" value="Genomic_DNA"/>
</dbReference>
<evidence type="ECO:0000313" key="2">
    <source>
        <dbReference type="EMBL" id="NDR83988.1"/>
    </source>
</evidence>
<reference evidence="2" key="1">
    <citation type="journal article" date="2020" name="Int. J. Nanomedicine">
        <title>Consequences Of Long-Term Bacteria's Exposure To Silver Nanoformulations With Different PhysicoChemical Properties.</title>
        <authorList>
            <person name="Kedziora A."/>
            <person name="Wernecki M."/>
            <person name="Korzekwa K."/>
            <person name="Speruda M."/>
            <person name="Gerasymchuk Y."/>
            <person name="Lukowiak A."/>
            <person name="Bugla-Ploskonska G."/>
        </authorList>
    </citation>
    <scope>NUCLEOTIDE SEQUENCE</scope>
    <source>
        <strain evidence="2">626 S7</strain>
    </source>
</reference>
<feature type="transmembrane region" description="Helical" evidence="1">
    <location>
        <begin position="6"/>
        <end position="25"/>
    </location>
</feature>
<name>A0A6B2J1W4_KLEPN</name>
<protein>
    <submittedName>
        <fullName evidence="2">Small membrane protein</fullName>
    </submittedName>
</protein>
<dbReference type="NCBIfam" id="NF033853">
    <property type="entry name" value="KPN_two_small"/>
    <property type="match status" value="1"/>
</dbReference>
<dbReference type="InterPro" id="IPR049833">
    <property type="entry name" value="KPN01023-like"/>
</dbReference>
<comment type="caution">
    <text evidence="2">The sequence shown here is derived from an EMBL/GenBank/DDBJ whole genome shotgun (WGS) entry which is preliminary data.</text>
</comment>